<evidence type="ECO:0000313" key="2">
    <source>
        <dbReference type="EMBL" id="SNR98685.1"/>
    </source>
</evidence>
<accession>A0A239ASK0</accession>
<proteinExistence type="predicted"/>
<name>A0A239ASK0_9FIRM</name>
<keyword evidence="1" id="KW-0472">Membrane</keyword>
<sequence length="63" mass="7316">MGSTLYQFFNLILIVVLLAVPIVITVLLLRHFGKTKSSIEGEEFLIEKIRELERRIEVLESQE</sequence>
<evidence type="ECO:0000313" key="3">
    <source>
        <dbReference type="Proteomes" id="UP000198304"/>
    </source>
</evidence>
<keyword evidence="1" id="KW-1133">Transmembrane helix</keyword>
<gene>
    <name evidence="2" type="ORF">SAMN05446037_1002243</name>
</gene>
<keyword evidence="1" id="KW-0812">Transmembrane</keyword>
<reference evidence="2 3" key="1">
    <citation type="submission" date="2017-06" db="EMBL/GenBank/DDBJ databases">
        <authorList>
            <person name="Kim H.J."/>
            <person name="Triplett B.A."/>
        </authorList>
    </citation>
    <scope>NUCLEOTIDE SEQUENCE [LARGE SCALE GENOMIC DNA]</scope>
    <source>
        <strain evidence="2 3">SCA</strain>
    </source>
</reference>
<dbReference type="Proteomes" id="UP000198304">
    <property type="component" value="Unassembled WGS sequence"/>
</dbReference>
<feature type="transmembrane region" description="Helical" evidence="1">
    <location>
        <begin position="6"/>
        <end position="29"/>
    </location>
</feature>
<keyword evidence="3" id="KW-1185">Reference proteome</keyword>
<protein>
    <submittedName>
        <fullName evidence="2">Uncharacterized protein</fullName>
    </submittedName>
</protein>
<dbReference type="EMBL" id="FZOJ01000002">
    <property type="protein sequence ID" value="SNR98685.1"/>
    <property type="molecule type" value="Genomic_DNA"/>
</dbReference>
<dbReference type="AlphaFoldDB" id="A0A239ASK0"/>
<evidence type="ECO:0000256" key="1">
    <source>
        <dbReference type="SAM" id="Phobius"/>
    </source>
</evidence>
<dbReference type="RefSeq" id="WP_089281424.1">
    <property type="nucleotide sequence ID" value="NZ_FZOJ01000002.1"/>
</dbReference>
<organism evidence="2 3">
    <name type="scientific">Anaerovirgula multivorans</name>
    <dbReference type="NCBI Taxonomy" id="312168"/>
    <lineage>
        <taxon>Bacteria</taxon>
        <taxon>Bacillati</taxon>
        <taxon>Bacillota</taxon>
        <taxon>Clostridia</taxon>
        <taxon>Peptostreptococcales</taxon>
        <taxon>Natronincolaceae</taxon>
        <taxon>Anaerovirgula</taxon>
    </lineage>
</organism>